<dbReference type="GO" id="GO:0003677">
    <property type="term" value="F:DNA binding"/>
    <property type="evidence" value="ECO:0007669"/>
    <property type="project" value="InterPro"/>
</dbReference>
<dbReference type="InterPro" id="IPR036236">
    <property type="entry name" value="Znf_C2H2_sf"/>
</dbReference>
<proteinExistence type="predicted"/>
<dbReference type="Gene3D" id="3.30.160.60">
    <property type="entry name" value="Classic Zinc Finger"/>
    <property type="match status" value="2"/>
</dbReference>
<evidence type="ECO:0000256" key="4">
    <source>
        <dbReference type="ARBA" id="ARBA00023163"/>
    </source>
</evidence>
<dbReference type="PROSITE" id="PS00028">
    <property type="entry name" value="ZINC_FINGER_C2H2_1"/>
    <property type="match status" value="2"/>
</dbReference>
<reference evidence="10 11" key="1">
    <citation type="journal article" date="2018" name="Sci. Rep.">
        <title>Comparative genomics provides insights into the lifestyle and reveals functional heterogeneity of dark septate endophytic fungi.</title>
        <authorList>
            <person name="Knapp D.G."/>
            <person name="Nemeth J.B."/>
            <person name="Barry K."/>
            <person name="Hainaut M."/>
            <person name="Henrissat B."/>
            <person name="Johnson J."/>
            <person name="Kuo A."/>
            <person name="Lim J.H.P."/>
            <person name="Lipzen A."/>
            <person name="Nolan M."/>
            <person name="Ohm R.A."/>
            <person name="Tamas L."/>
            <person name="Grigoriev I.V."/>
            <person name="Spatafora J.W."/>
            <person name="Nagy L.G."/>
            <person name="Kovacs G.M."/>
        </authorList>
    </citation>
    <scope>NUCLEOTIDE SEQUENCE [LARGE SCALE GENOMIC DNA]</scope>
    <source>
        <strain evidence="10 11">DSE2036</strain>
    </source>
</reference>
<dbReference type="SMART" id="SM00355">
    <property type="entry name" value="ZnF_C2H2"/>
    <property type="match status" value="2"/>
</dbReference>
<evidence type="ECO:0000259" key="9">
    <source>
        <dbReference type="PROSITE" id="PS50157"/>
    </source>
</evidence>
<sequence>MLSFNPTCTQAGLEHVEHASAAQPKTLTCTYCSRRFTRPSHLNRHRQTHIAPNLRPTLPCQQCGRTFSRNDVLLRHLRVAHQMGLATKHSAQRSCFRCVRKKLKCNRARPCYSCSAAHASCSYPSRRSTPEGDVEGTLEASGTAKPAERPEKYFGTMEDRSSTSEGSSVSAPGGGEDHLSNTPPGPTSMMACPLPLTNTDEDLGPLLPDVNGYDSLLSEDGSFFAADNAAFASSLSPTSLVDFRVSTLDWLDFDMPDLAITGDSSLIPVGESPTQPSSTPLPALEPQQVVQPWPFDQTRDPMQHRYLLPPLHHVLQGALRSDTGARTGLPDGLLQLLSEARLPQGELIDVNLSPAFNLLKRLLDVYFAKFHTIQPVTHVPTWTVASCPTVLLAAMACIGAMLSDEQHAADLSWSLSELCIPMITWLGASDSANYRDISYLNSLCLHQIYSLGSGSRQLYQNADRSRGALIGSLRGMGLLSSRLSIISGVQKSDLPASAEPSAIHQEWIAWANRERERRTTWASFEYDCSLCTLTSRRGAVDLSELPRNLPCSESLWEAPSGDAWVALRSRLGPNALGAPLSSVFAAALAGKRAPQHVSSWGMRLCAQVIGRLLWDLKQLELIPMSESFGLSQLFAVQQQPKASLLHALDNLLQSMDQPTSTADLISYNIASLICHYSHLYTAQDAMDITLFIVRNVVSEDSSHDRSVETAQRQLQSTFARDPREARELVWHAAQIVAVANEYLVSAPCEILRLFMGYIFMIAFAKYFPRNLKHAGRQSPLRLDLPVHQASQKRAAAEWIEHGGPAIIGSAVDICSDGSALAISQDAQSMLQRLRCWGLAEKFIRILQRFESVDLSVAFRTD</sequence>
<evidence type="ECO:0008006" key="12">
    <source>
        <dbReference type="Google" id="ProtNLM"/>
    </source>
</evidence>
<protein>
    <recommendedName>
        <fullName evidence="12">C2H2 type zinc finger domain protein</fullName>
    </recommendedName>
</protein>
<dbReference type="PROSITE" id="PS50157">
    <property type="entry name" value="ZINC_FINGER_C2H2_2"/>
    <property type="match status" value="2"/>
</dbReference>
<dbReference type="InterPro" id="IPR036864">
    <property type="entry name" value="Zn2-C6_fun-type_DNA-bd_sf"/>
</dbReference>
<dbReference type="AlphaFoldDB" id="A0A2V1DGA3"/>
<dbReference type="OrthoDB" id="1405595at2759"/>
<dbReference type="Pfam" id="PF00096">
    <property type="entry name" value="zf-C2H2"/>
    <property type="match status" value="2"/>
</dbReference>
<keyword evidence="6" id="KW-0863">Zinc-finger</keyword>
<dbReference type="STRING" id="97972.A0A2V1DGA3"/>
<dbReference type="PANTHER" id="PTHR47660:SF2">
    <property type="entry name" value="TRANSCRIPTION FACTOR WITH C2H2 AND ZN(2)-CYS(6) DNA BINDING DOMAIN (EUROFUNG)"/>
    <property type="match status" value="1"/>
</dbReference>
<dbReference type="CDD" id="cd12148">
    <property type="entry name" value="fungal_TF_MHR"/>
    <property type="match status" value="1"/>
</dbReference>
<dbReference type="PANTHER" id="PTHR47660">
    <property type="entry name" value="TRANSCRIPTION FACTOR WITH C2H2 AND ZN(2)-CYS(6) DNA BINDING DOMAIN (EUROFUNG)-RELATED-RELATED"/>
    <property type="match status" value="1"/>
</dbReference>
<evidence type="ECO:0000256" key="7">
    <source>
        <dbReference type="SAM" id="MobiDB-lite"/>
    </source>
</evidence>
<evidence type="ECO:0000313" key="10">
    <source>
        <dbReference type="EMBL" id="PVH97061.1"/>
    </source>
</evidence>
<feature type="domain" description="C2H2-type" evidence="9">
    <location>
        <begin position="27"/>
        <end position="54"/>
    </location>
</feature>
<dbReference type="SUPFAM" id="SSF57667">
    <property type="entry name" value="beta-beta-alpha zinc fingers"/>
    <property type="match status" value="1"/>
</dbReference>
<name>A0A2V1DGA3_9PLEO</name>
<dbReference type="PROSITE" id="PS50048">
    <property type="entry name" value="ZN2_CY6_FUNGAL_2"/>
    <property type="match status" value="1"/>
</dbReference>
<keyword evidence="11" id="KW-1185">Reference proteome</keyword>
<evidence type="ECO:0000256" key="5">
    <source>
        <dbReference type="ARBA" id="ARBA00023242"/>
    </source>
</evidence>
<evidence type="ECO:0000259" key="8">
    <source>
        <dbReference type="PROSITE" id="PS50048"/>
    </source>
</evidence>
<accession>A0A2V1DGA3</accession>
<dbReference type="SMART" id="SM00066">
    <property type="entry name" value="GAL4"/>
    <property type="match status" value="1"/>
</dbReference>
<organism evidence="10 11">
    <name type="scientific">Periconia macrospinosa</name>
    <dbReference type="NCBI Taxonomy" id="97972"/>
    <lineage>
        <taxon>Eukaryota</taxon>
        <taxon>Fungi</taxon>
        <taxon>Dikarya</taxon>
        <taxon>Ascomycota</taxon>
        <taxon>Pezizomycotina</taxon>
        <taxon>Dothideomycetes</taxon>
        <taxon>Pleosporomycetidae</taxon>
        <taxon>Pleosporales</taxon>
        <taxon>Massarineae</taxon>
        <taxon>Periconiaceae</taxon>
        <taxon>Periconia</taxon>
    </lineage>
</organism>
<dbReference type="GO" id="GO:0006351">
    <property type="term" value="P:DNA-templated transcription"/>
    <property type="evidence" value="ECO:0007669"/>
    <property type="project" value="InterPro"/>
</dbReference>
<dbReference type="Proteomes" id="UP000244855">
    <property type="component" value="Unassembled WGS sequence"/>
</dbReference>
<dbReference type="Pfam" id="PF04082">
    <property type="entry name" value="Fungal_trans"/>
    <property type="match status" value="1"/>
</dbReference>
<feature type="region of interest" description="Disordered" evidence="7">
    <location>
        <begin position="120"/>
        <end position="193"/>
    </location>
</feature>
<keyword evidence="3" id="KW-0805">Transcription regulation</keyword>
<dbReference type="GO" id="GO:0000981">
    <property type="term" value="F:DNA-binding transcription factor activity, RNA polymerase II-specific"/>
    <property type="evidence" value="ECO:0007669"/>
    <property type="project" value="InterPro"/>
</dbReference>
<dbReference type="SUPFAM" id="SSF57701">
    <property type="entry name" value="Zn2/Cys6 DNA-binding domain"/>
    <property type="match status" value="1"/>
</dbReference>
<dbReference type="Gene3D" id="4.10.240.10">
    <property type="entry name" value="Zn(2)-C6 fungal-type DNA-binding domain"/>
    <property type="match status" value="1"/>
</dbReference>
<evidence type="ECO:0000256" key="2">
    <source>
        <dbReference type="ARBA" id="ARBA00022833"/>
    </source>
</evidence>
<evidence type="ECO:0000256" key="1">
    <source>
        <dbReference type="ARBA" id="ARBA00022723"/>
    </source>
</evidence>
<dbReference type="InterPro" id="IPR007219">
    <property type="entry name" value="XnlR_reg_dom"/>
</dbReference>
<dbReference type="InterPro" id="IPR013087">
    <property type="entry name" value="Znf_C2H2_type"/>
</dbReference>
<feature type="compositionally biased region" description="Basic and acidic residues" evidence="7">
    <location>
        <begin position="146"/>
        <end position="162"/>
    </location>
</feature>
<evidence type="ECO:0000313" key="11">
    <source>
        <dbReference type="Proteomes" id="UP000244855"/>
    </source>
</evidence>
<keyword evidence="4" id="KW-0804">Transcription</keyword>
<dbReference type="InterPro" id="IPR001138">
    <property type="entry name" value="Zn2Cys6_DnaBD"/>
</dbReference>
<evidence type="ECO:0000256" key="3">
    <source>
        <dbReference type="ARBA" id="ARBA00023015"/>
    </source>
</evidence>
<dbReference type="GO" id="GO:0008270">
    <property type="term" value="F:zinc ion binding"/>
    <property type="evidence" value="ECO:0007669"/>
    <property type="project" value="UniProtKB-KW"/>
</dbReference>
<dbReference type="CDD" id="cd00067">
    <property type="entry name" value="GAL4"/>
    <property type="match status" value="1"/>
</dbReference>
<keyword evidence="5" id="KW-0539">Nucleus</keyword>
<feature type="domain" description="Zn(2)-C6 fungal-type" evidence="8">
    <location>
        <begin position="94"/>
        <end position="123"/>
    </location>
</feature>
<dbReference type="EMBL" id="KZ805447">
    <property type="protein sequence ID" value="PVH97061.1"/>
    <property type="molecule type" value="Genomic_DNA"/>
</dbReference>
<keyword evidence="2" id="KW-0862">Zinc</keyword>
<feature type="domain" description="C2H2-type" evidence="9">
    <location>
        <begin position="58"/>
        <end position="81"/>
    </location>
</feature>
<evidence type="ECO:0000256" key="6">
    <source>
        <dbReference type="PROSITE-ProRule" id="PRU00042"/>
    </source>
</evidence>
<keyword evidence="1" id="KW-0479">Metal-binding</keyword>
<gene>
    <name evidence="10" type="ORF">DM02DRAFT_658652</name>
</gene>